<evidence type="ECO:0000313" key="5">
    <source>
        <dbReference type="Proteomes" id="UP000052015"/>
    </source>
</evidence>
<comment type="subcellular location">
    <subcellularLocation>
        <location evidence="1">Cell membrane</location>
    </subcellularLocation>
</comment>
<dbReference type="InterPro" id="IPR005081">
    <property type="entry name" value="SpoIIGA"/>
</dbReference>
<gene>
    <name evidence="4" type="ORF">ABG79_01561</name>
</gene>
<protein>
    <recommendedName>
        <fullName evidence="1">Sporulation sigma-E factor-processing peptidase</fullName>
        <ecNumber evidence="1">3.4.23.-</ecNumber>
    </recommendedName>
    <alternativeName>
        <fullName evidence="1">Membrane-associated aspartic protease</fullName>
    </alternativeName>
    <alternativeName>
        <fullName evidence="1">Stage II sporulation protein GA</fullName>
    </alternativeName>
</protein>
<feature type="active site" evidence="2">
    <location>
        <position position="179"/>
    </location>
</feature>
<keyword evidence="3" id="KW-1133">Transmembrane helix</keyword>
<dbReference type="GO" id="GO:0030435">
    <property type="term" value="P:sporulation resulting in formation of a cellular spore"/>
    <property type="evidence" value="ECO:0007669"/>
    <property type="project" value="UniProtKB-KW"/>
</dbReference>
<proteinExistence type="inferred from homology"/>
<dbReference type="GO" id="GO:0005886">
    <property type="term" value="C:plasma membrane"/>
    <property type="evidence" value="ECO:0007669"/>
    <property type="project" value="UniProtKB-SubCell"/>
</dbReference>
<dbReference type="NCBIfam" id="TIGR02854">
    <property type="entry name" value="spore_II_GA"/>
    <property type="match status" value="1"/>
</dbReference>
<feature type="transmembrane region" description="Helical" evidence="3">
    <location>
        <begin position="130"/>
        <end position="150"/>
    </location>
</feature>
<feature type="transmembrane region" description="Helical" evidence="3">
    <location>
        <begin position="91"/>
        <end position="110"/>
    </location>
</feature>
<sequence>MGNILYIDIVFFENLFMNYFLLYLLKRLIRSKAPNWRLVLSALVGAGYVVIILIPNMEIYLNITIKILVSLLMIVIAFFPYTIREMLKLILLFYLETFLIGGSIMAIFYLANRDLSNVNGIMLLNRISQIYLLLGSIIGIIFVKIGFDFIDGYFLKGKMLAELEVFLDNKHCSLKALIDTGNSLRDPLTNLPVIVTFLDAIEAILPETTFRKMKSSKSYDEIIEALINSELKQRVRLIPYKALGIDNGLIAAIRTDKIIVAKEKKFSKIDDCILAIYNLPLSENGEFDALAFPEIIR</sequence>
<dbReference type="Pfam" id="PF03419">
    <property type="entry name" value="Peptidase_U4"/>
    <property type="match status" value="1"/>
</dbReference>
<evidence type="ECO:0000256" key="3">
    <source>
        <dbReference type="SAM" id="Phobius"/>
    </source>
</evidence>
<reference evidence="4 5" key="1">
    <citation type="submission" date="2015-09" db="EMBL/GenBank/DDBJ databases">
        <title>Draft genome sequence of a Caloramator mitchellensis, a moderate thermophile from the Great Artesian Basin of Australia.</title>
        <authorList>
            <person name="Patel B.K."/>
        </authorList>
    </citation>
    <scope>NUCLEOTIDE SEQUENCE [LARGE SCALE GENOMIC DNA]</scope>
    <source>
        <strain evidence="4 5">VF08</strain>
    </source>
</reference>
<dbReference type="PATRIC" id="fig|908809.3.peg.1565"/>
<keyword evidence="1" id="KW-0378">Hydrolase</keyword>
<keyword evidence="3" id="KW-0812">Transmembrane</keyword>
<dbReference type="EMBL" id="LKHP01000008">
    <property type="protein sequence ID" value="KRQ86578.1"/>
    <property type="molecule type" value="Genomic_DNA"/>
</dbReference>
<comment type="function">
    <text evidence="1">Probable aspartic protease that is responsible for the proteolytic cleavage of the RNA polymerase sigma E factor (SigE/spoIIGB) to yield the active peptide in the mother cell during sporulation. Responds to a signal from the forespore that is triggered by the extracellular signal protein SpoIIR.</text>
</comment>
<dbReference type="RefSeq" id="WP_057978815.1">
    <property type="nucleotide sequence ID" value="NZ_LKHP01000008.1"/>
</dbReference>
<dbReference type="GO" id="GO:0006508">
    <property type="term" value="P:proteolysis"/>
    <property type="evidence" value="ECO:0007669"/>
    <property type="project" value="UniProtKB-KW"/>
</dbReference>
<dbReference type="GO" id="GO:0004190">
    <property type="term" value="F:aspartic-type endopeptidase activity"/>
    <property type="evidence" value="ECO:0007669"/>
    <property type="project" value="UniProtKB-KW"/>
</dbReference>
<keyword evidence="5" id="KW-1185">Reference proteome</keyword>
<name>A0A0R3K130_CALMK</name>
<dbReference type="PIRSF" id="PIRSF018571">
    <property type="entry name" value="SpoIIGA"/>
    <property type="match status" value="1"/>
</dbReference>
<keyword evidence="1" id="KW-0749">Sporulation</keyword>
<evidence type="ECO:0000313" key="4">
    <source>
        <dbReference type="EMBL" id="KRQ86578.1"/>
    </source>
</evidence>
<keyword evidence="1" id="KW-0645">Protease</keyword>
<evidence type="ECO:0000256" key="2">
    <source>
        <dbReference type="PIRSR" id="PIRSR018571-1"/>
    </source>
</evidence>
<dbReference type="Proteomes" id="UP000052015">
    <property type="component" value="Unassembled WGS sequence"/>
</dbReference>
<evidence type="ECO:0000256" key="1">
    <source>
        <dbReference type="PIRNR" id="PIRNR018571"/>
    </source>
</evidence>
<keyword evidence="1" id="KW-1003">Cell membrane</keyword>
<keyword evidence="1" id="KW-0064">Aspartyl protease</keyword>
<comment type="caution">
    <text evidence="4">The sequence shown here is derived from an EMBL/GenBank/DDBJ whole genome shotgun (WGS) entry which is preliminary data.</text>
</comment>
<organism evidence="4 5">
    <name type="scientific">Caloramator mitchellensis</name>
    <dbReference type="NCBI Taxonomy" id="908809"/>
    <lineage>
        <taxon>Bacteria</taxon>
        <taxon>Bacillati</taxon>
        <taxon>Bacillota</taxon>
        <taxon>Clostridia</taxon>
        <taxon>Eubacteriales</taxon>
        <taxon>Clostridiaceae</taxon>
        <taxon>Caloramator</taxon>
    </lineage>
</organism>
<keyword evidence="1 3" id="KW-0472">Membrane</keyword>
<feature type="transmembrane region" description="Helical" evidence="3">
    <location>
        <begin position="36"/>
        <end position="54"/>
    </location>
</feature>
<dbReference type="EC" id="3.4.23.-" evidence="1"/>
<dbReference type="OrthoDB" id="2690199at2"/>
<feature type="transmembrane region" description="Helical" evidence="3">
    <location>
        <begin position="6"/>
        <end position="24"/>
    </location>
</feature>
<comment type="similarity">
    <text evidence="1">Belongs to the peptidase U4 family.</text>
</comment>
<accession>A0A0R3K130</accession>
<dbReference type="STRING" id="908809.ABG79_01561"/>
<dbReference type="GO" id="GO:0030436">
    <property type="term" value="P:asexual sporulation"/>
    <property type="evidence" value="ECO:0007669"/>
    <property type="project" value="InterPro"/>
</dbReference>
<feature type="transmembrane region" description="Helical" evidence="3">
    <location>
        <begin position="60"/>
        <end position="79"/>
    </location>
</feature>
<dbReference type="AlphaFoldDB" id="A0A0R3K130"/>